<name>A0A420FG13_9SPHI</name>
<dbReference type="Proteomes" id="UP000286402">
    <property type="component" value="Unassembled WGS sequence"/>
</dbReference>
<sequence>MGYTIKVWDDNKAANKIDDSTRIFISRKKCGPMELKTRVSMAICHKSIINTKYINKIYSIIRAALAGFPYF</sequence>
<dbReference type="AlphaFoldDB" id="A0A420FG13"/>
<evidence type="ECO:0000313" key="1">
    <source>
        <dbReference type="EMBL" id="RKF31874.1"/>
    </source>
</evidence>
<gene>
    <name evidence="1" type="ORF">BCY89_17130</name>
</gene>
<evidence type="ECO:0000313" key="2">
    <source>
        <dbReference type="Proteomes" id="UP000286402"/>
    </source>
</evidence>
<dbReference type="EMBL" id="MCAQ01000028">
    <property type="protein sequence ID" value="RKF31874.1"/>
    <property type="molecule type" value="Genomic_DNA"/>
</dbReference>
<proteinExistence type="predicted"/>
<accession>A0A420FG13</accession>
<reference evidence="1 2" key="1">
    <citation type="submission" date="2016-07" db="EMBL/GenBank/DDBJ databases">
        <title>Genome analysis of Sphingobacterium siyangense T12B17.</title>
        <authorList>
            <person name="Xu D."/>
            <person name="Su Y."/>
            <person name="Zheng S."/>
        </authorList>
    </citation>
    <scope>NUCLEOTIDE SEQUENCE [LARGE SCALE GENOMIC DNA]</scope>
    <source>
        <strain evidence="1 2">T12B17</strain>
    </source>
</reference>
<organism evidence="1 2">
    <name type="scientific">Sphingobacterium siyangense</name>
    <dbReference type="NCBI Taxonomy" id="459529"/>
    <lineage>
        <taxon>Bacteria</taxon>
        <taxon>Pseudomonadati</taxon>
        <taxon>Bacteroidota</taxon>
        <taxon>Sphingobacteriia</taxon>
        <taxon>Sphingobacteriales</taxon>
        <taxon>Sphingobacteriaceae</taxon>
        <taxon>Sphingobacterium</taxon>
    </lineage>
</organism>
<protein>
    <submittedName>
        <fullName evidence="1">Uncharacterized protein</fullName>
    </submittedName>
</protein>
<keyword evidence="2" id="KW-1185">Reference proteome</keyword>
<comment type="caution">
    <text evidence="1">The sequence shown here is derived from an EMBL/GenBank/DDBJ whole genome shotgun (WGS) entry which is preliminary data.</text>
</comment>